<evidence type="ECO:0000256" key="1">
    <source>
        <dbReference type="ARBA" id="ARBA00012452"/>
    </source>
</evidence>
<evidence type="ECO:0000313" key="10">
    <source>
        <dbReference type="WormBase" id="F37B1.5"/>
    </source>
</evidence>
<dbReference type="KEGG" id="cel:CELE_F37B1.5"/>
<dbReference type="Gene3D" id="1.20.1050.10">
    <property type="match status" value="1"/>
</dbReference>
<name>Q93698_CAEEL</name>
<dbReference type="FunFam" id="3.40.30.10:FF:000345">
    <property type="entry name" value="Glutathione S-Transferase"/>
    <property type="match status" value="1"/>
</dbReference>
<keyword evidence="12" id="KW-1267">Proteomics identification</keyword>
<dbReference type="GO" id="GO:0005737">
    <property type="term" value="C:cytoplasm"/>
    <property type="evidence" value="ECO:0007669"/>
    <property type="project" value="UniProtKB-ARBA"/>
</dbReference>
<keyword evidence="11" id="KW-0002">3D-structure</keyword>
<dbReference type="InterPro" id="IPR004045">
    <property type="entry name" value="Glutathione_S-Trfase_N"/>
</dbReference>
<dbReference type="AGR" id="WB:WBGene00001764"/>
<evidence type="ECO:0000256" key="2">
    <source>
        <dbReference type="ARBA" id="ARBA00022679"/>
    </source>
</evidence>
<dbReference type="CDD" id="cd03192">
    <property type="entry name" value="GST_C_Sigma_like"/>
    <property type="match status" value="1"/>
</dbReference>
<dbReference type="GO" id="GO:0006749">
    <property type="term" value="P:glutathione metabolic process"/>
    <property type="evidence" value="ECO:0000318"/>
    <property type="project" value="GO_Central"/>
</dbReference>
<dbReference type="PROSITE" id="PS50404">
    <property type="entry name" value="GST_NTER"/>
    <property type="match status" value="1"/>
</dbReference>
<evidence type="ECO:0000313" key="8">
    <source>
        <dbReference type="EMBL" id="CAB02291.1"/>
    </source>
</evidence>
<dbReference type="InParanoid" id="Q93698"/>
<accession>Q93698</accession>
<dbReference type="RefSeq" id="NP_496863.1">
    <property type="nucleotide sequence ID" value="NM_064462.4"/>
</dbReference>
<reference evidence="8 9" key="1">
    <citation type="journal article" date="1998" name="Science">
        <title>Genome sequence of the nematode C. elegans: a platform for investigating biology.</title>
        <authorList>
            <consortium name="The C. elegans sequencing consortium"/>
            <person name="Sulson J.E."/>
            <person name="Waterston R."/>
        </authorList>
    </citation>
    <scope>NUCLEOTIDE SEQUENCE [LARGE SCALE GENOMIC DNA]</scope>
    <source>
        <strain evidence="8 9">Bristol N2</strain>
    </source>
</reference>
<dbReference type="eggNOG" id="KOG1695">
    <property type="taxonomic scope" value="Eukaryota"/>
</dbReference>
<dbReference type="STRING" id="6239.F37B1.5.1"/>
<dbReference type="EC" id="2.5.1.18" evidence="1"/>
<dbReference type="HOGENOM" id="CLU_039475_1_1_1"/>
<dbReference type="GeneID" id="175009"/>
<dbReference type="CDD" id="cd03039">
    <property type="entry name" value="GST_N_Sigma_like"/>
    <property type="match status" value="1"/>
</dbReference>
<protein>
    <recommendedName>
        <fullName evidence="1">glutathione transferase</fullName>
        <ecNumber evidence="1">2.5.1.18</ecNumber>
    </recommendedName>
    <alternativeName>
        <fullName evidence="5">GST class-sigma</fullName>
    </alternativeName>
</protein>
<proteinExistence type="evidence at protein level"/>
<dbReference type="FunCoup" id="Q93698">
    <property type="interactions" value="37"/>
</dbReference>
<dbReference type="EMBL" id="BX284602">
    <property type="protein sequence ID" value="CAB02291.1"/>
    <property type="molecule type" value="Genomic_DNA"/>
</dbReference>
<feature type="domain" description="GST C-terminal" evidence="7">
    <location>
        <begin position="82"/>
        <end position="208"/>
    </location>
</feature>
<dbReference type="InterPro" id="IPR004046">
    <property type="entry name" value="GST_C"/>
</dbReference>
<dbReference type="InterPro" id="IPR040079">
    <property type="entry name" value="Glutathione_S-Trfase"/>
</dbReference>
<dbReference type="GO" id="GO:0004364">
    <property type="term" value="F:glutathione transferase activity"/>
    <property type="evidence" value="ECO:0000318"/>
    <property type="project" value="GO_Central"/>
</dbReference>
<dbReference type="OrthoDB" id="414243at2759"/>
<dbReference type="InterPro" id="IPR050213">
    <property type="entry name" value="GST_superfamily"/>
</dbReference>
<sequence length="208" mass="23919">MPSYKLTYFFFRGLGEPIRLLFHLAGVQFEEVRMNPDQTWLDIKDSTPMKQLPVLNIDGFELPQSGAILRYLARKFGFAGKTPEEEAWVDAVHDLFKDFLAEFKKFAAERRSGKSAEEVEKFRSEFFLPARNTYFNILNGLLEKSNSGFLIGSDITFADLVVVDNLLTLKNYGLFDESEFTKLAALREKVNSYPGIKEYIAKRPVTEY</sequence>
<dbReference type="SUPFAM" id="SSF52833">
    <property type="entry name" value="Thioredoxin-like"/>
    <property type="match status" value="1"/>
</dbReference>
<dbReference type="PeptideAtlas" id="Q93698"/>
<dbReference type="Pfam" id="PF14497">
    <property type="entry name" value="GST_C_3"/>
    <property type="match status" value="1"/>
</dbReference>
<dbReference type="InterPro" id="IPR036249">
    <property type="entry name" value="Thioredoxin-like_sf"/>
</dbReference>
<evidence type="ECO:0000259" key="7">
    <source>
        <dbReference type="PROSITE" id="PS50405"/>
    </source>
</evidence>
<dbReference type="Pfam" id="PF02798">
    <property type="entry name" value="GST_N"/>
    <property type="match status" value="1"/>
</dbReference>
<dbReference type="Bgee" id="WBGene00001764">
    <property type="expression patterns" value="Expressed in embryo and 3 other cell types or tissues"/>
</dbReference>
<dbReference type="OMA" id="YNEIRPY"/>
<dbReference type="SFLD" id="SFLDS00019">
    <property type="entry name" value="Glutathione_Transferase_(cytos"/>
    <property type="match status" value="1"/>
</dbReference>
<gene>
    <name evidence="8 10" type="primary">gst-16</name>
    <name evidence="8" type="ORF">CELE_F37B1.5</name>
    <name evidence="10" type="ORF">F37B1.5</name>
</gene>
<dbReference type="PDB" id="1YQ1">
    <property type="method" value="X-ray"/>
    <property type="resolution" value="3.00 A"/>
    <property type="chains" value="A/B=1-208"/>
</dbReference>
<dbReference type="SFLD" id="SFLDG01205">
    <property type="entry name" value="AMPS.1"/>
    <property type="match status" value="1"/>
</dbReference>
<evidence type="ECO:0000256" key="3">
    <source>
        <dbReference type="ARBA" id="ARBA00038317"/>
    </source>
</evidence>
<dbReference type="PaxDb" id="6239-F37B1.5"/>
<dbReference type="UCSC" id="F37B1.5">
    <property type="organism name" value="c. elegans"/>
</dbReference>
<dbReference type="PROSITE" id="PS50405">
    <property type="entry name" value="GST_CTER"/>
    <property type="match status" value="1"/>
</dbReference>
<comment type="similarity">
    <text evidence="3">Belongs to the GST superfamily. Sigma family.</text>
</comment>
<dbReference type="InterPro" id="IPR010987">
    <property type="entry name" value="Glutathione-S-Trfase_C-like"/>
</dbReference>
<evidence type="ECO:0007829" key="12">
    <source>
        <dbReference type="PeptideAtlas" id="Q93698"/>
    </source>
</evidence>
<dbReference type="InterPro" id="IPR036282">
    <property type="entry name" value="Glutathione-S-Trfase_C_sf"/>
</dbReference>
<dbReference type="PDBsum" id="1YQ1"/>
<dbReference type="AlphaFoldDB" id="Q93698"/>
<evidence type="ECO:0000313" key="9">
    <source>
        <dbReference type="Proteomes" id="UP000001940"/>
    </source>
</evidence>
<dbReference type="PhylomeDB" id="Q93698"/>
<dbReference type="SMR" id="Q93698"/>
<dbReference type="PANTHER" id="PTHR11571:SF158">
    <property type="entry name" value="GST C-TERMINAL DOMAIN-CONTAINING PROTEIN-RELATED"/>
    <property type="match status" value="1"/>
</dbReference>
<evidence type="ECO:0007829" key="11">
    <source>
        <dbReference type="PDB" id="1YQ1"/>
    </source>
</evidence>
<organism evidence="8 9">
    <name type="scientific">Caenorhabditis elegans</name>
    <dbReference type="NCBI Taxonomy" id="6239"/>
    <lineage>
        <taxon>Eukaryota</taxon>
        <taxon>Metazoa</taxon>
        <taxon>Ecdysozoa</taxon>
        <taxon>Nematoda</taxon>
        <taxon>Chromadorea</taxon>
        <taxon>Rhabditida</taxon>
        <taxon>Rhabditina</taxon>
        <taxon>Rhabditomorpha</taxon>
        <taxon>Rhabditoidea</taxon>
        <taxon>Rhabditidae</taxon>
        <taxon>Peloderinae</taxon>
        <taxon>Caenorhabditis</taxon>
    </lineage>
</organism>
<evidence type="ECO:0000256" key="5">
    <source>
        <dbReference type="ARBA" id="ARBA00078118"/>
    </source>
</evidence>
<dbReference type="SFLD" id="SFLDG00363">
    <property type="entry name" value="AMPS_(cytGST):_Alpha-__Mu-__Pi"/>
    <property type="match status" value="1"/>
</dbReference>
<dbReference type="SUPFAM" id="SSF47616">
    <property type="entry name" value="GST C-terminal domain-like"/>
    <property type="match status" value="1"/>
</dbReference>
<dbReference type="PANTHER" id="PTHR11571">
    <property type="entry name" value="GLUTATHIONE S-TRANSFERASE"/>
    <property type="match status" value="1"/>
</dbReference>
<feature type="domain" description="GST N-terminal" evidence="6">
    <location>
        <begin position="2"/>
        <end position="80"/>
    </location>
</feature>
<dbReference type="WormBase" id="F37B1.5">
    <property type="protein sequence ID" value="CE09992"/>
    <property type="gene ID" value="WBGene00001764"/>
    <property type="gene designation" value="gst-16"/>
</dbReference>
<dbReference type="Proteomes" id="UP000001940">
    <property type="component" value="Chromosome II"/>
</dbReference>
<reference evidence="11" key="2">
    <citation type="submission" date="2005-01" db="PDB data bank">
        <title>Structural Genomics of Caenorhabditis Elegans: glutathione S-Transferase.</title>
        <authorList>
            <person name="Lu S."/>
            <person name="Schorman N."/>
            <person name="Zhang Y."/>
            <person name="Symersky J."/>
            <person name="An J."/>
            <person name="Arabshahi A."/>
            <person name="Bunzel R."/>
            <person name="Cao Z."/>
            <person name="Carson M."/>
            <person name="Chen Y."/>
            <person name="Delucas L."/>
            <person name="Gray R."/>
            <person name="Huang W."/>
            <person name="Johnson D."/>
            <person name="Karpova E."/>
            <person name="Li S."/>
            <person name="Lin G."/>
            <person name="Luo D."/>
            <person name="Mckinstry A."/>
            <person name="Qiu S."/>
            <person name="Shang Q."/>
            <person name="Stinnett M."/>
            <person name="Tsao J."/>
            <person name="Zhou Q."/>
            <person name="Luan Q.-H."/>
            <person name="Luo M."/>
        </authorList>
    </citation>
    <scope>X-RAY CRYSTALLOGRAPHY (3.00 ANGSTROMS)</scope>
</reference>
<dbReference type="Gene3D" id="3.40.30.10">
    <property type="entry name" value="Glutaredoxin"/>
    <property type="match status" value="1"/>
</dbReference>
<comment type="catalytic activity">
    <reaction evidence="4">
        <text>RX + glutathione = an S-substituted glutathione + a halide anion + H(+)</text>
        <dbReference type="Rhea" id="RHEA:16437"/>
        <dbReference type="ChEBI" id="CHEBI:15378"/>
        <dbReference type="ChEBI" id="CHEBI:16042"/>
        <dbReference type="ChEBI" id="CHEBI:17792"/>
        <dbReference type="ChEBI" id="CHEBI:57925"/>
        <dbReference type="ChEBI" id="CHEBI:90779"/>
        <dbReference type="EC" id="2.5.1.18"/>
    </reaction>
</comment>
<dbReference type="FunFam" id="1.20.1050.10:FF:000031">
    <property type="entry name" value="Glutathione S-Transferase"/>
    <property type="match status" value="1"/>
</dbReference>
<dbReference type="PIR" id="T21900">
    <property type="entry name" value="T21900"/>
</dbReference>
<evidence type="ECO:0000256" key="4">
    <source>
        <dbReference type="ARBA" id="ARBA00047960"/>
    </source>
</evidence>
<dbReference type="CTD" id="175009"/>
<dbReference type="EvolutionaryTrace" id="Q93698"/>
<keyword evidence="2" id="KW-0808">Transferase</keyword>
<keyword evidence="9" id="KW-1185">Reference proteome</keyword>
<evidence type="ECO:0000259" key="6">
    <source>
        <dbReference type="PROSITE" id="PS50404"/>
    </source>
</evidence>